<evidence type="ECO:0000256" key="1">
    <source>
        <dbReference type="SAM" id="Phobius"/>
    </source>
</evidence>
<keyword evidence="1" id="KW-0472">Membrane</keyword>
<keyword evidence="3" id="KW-1185">Reference proteome</keyword>
<reference evidence="2 3" key="1">
    <citation type="submission" date="2017-06" db="EMBL/GenBank/DDBJ databases">
        <authorList>
            <consortium name="Pathogen Informatics"/>
        </authorList>
    </citation>
    <scope>NUCLEOTIDE SEQUENCE [LARGE SCALE GENOMIC DNA]</scope>
    <source>
        <strain evidence="2 3">NCTC13788</strain>
    </source>
</reference>
<gene>
    <name evidence="2" type="ORF">SAMEA4412692_01793</name>
</gene>
<sequence>MKKQPIYLYVLGGLSLISMFSRFKGVFFPTHVEMTFESSGDAQVDALAKASIQVGEQGRALSTDLVNKGLVLLMLALLVVVAVFLFKKWYEKAGWTYVGYLVTTLVATLYNFLASRALLNSVTDETSRQILGAGAMGVVVVQVITFIVFLGITLFNLLRKPKTVKVENTSGTI</sequence>
<evidence type="ECO:0000313" key="2">
    <source>
        <dbReference type="EMBL" id="SNU90265.1"/>
    </source>
</evidence>
<name>A0A239SXK7_9STRE</name>
<feature type="transmembrane region" description="Helical" evidence="1">
    <location>
        <begin position="98"/>
        <end position="118"/>
    </location>
</feature>
<protein>
    <submittedName>
        <fullName evidence="2">Major facilitator superfamily permease</fullName>
    </submittedName>
</protein>
<dbReference type="Proteomes" id="UP000215185">
    <property type="component" value="Chromosome 1"/>
</dbReference>
<dbReference type="OrthoDB" id="2237060at2"/>
<dbReference type="RefSeq" id="WP_018373900.1">
    <property type="nucleotide sequence ID" value="NZ_LT906439.1"/>
</dbReference>
<dbReference type="EMBL" id="LT906439">
    <property type="protein sequence ID" value="SNU90265.1"/>
    <property type="molecule type" value="Genomic_DNA"/>
</dbReference>
<keyword evidence="1" id="KW-0812">Transmembrane</keyword>
<proteinExistence type="predicted"/>
<evidence type="ECO:0000313" key="3">
    <source>
        <dbReference type="Proteomes" id="UP000215185"/>
    </source>
</evidence>
<organism evidence="2 3">
    <name type="scientific">Streptococcus merionis</name>
    <dbReference type="NCBI Taxonomy" id="400065"/>
    <lineage>
        <taxon>Bacteria</taxon>
        <taxon>Bacillati</taxon>
        <taxon>Bacillota</taxon>
        <taxon>Bacilli</taxon>
        <taxon>Lactobacillales</taxon>
        <taxon>Streptococcaceae</taxon>
        <taxon>Streptococcus</taxon>
    </lineage>
</organism>
<feature type="transmembrane region" description="Helical" evidence="1">
    <location>
        <begin position="7"/>
        <end position="28"/>
    </location>
</feature>
<feature type="transmembrane region" description="Helical" evidence="1">
    <location>
        <begin position="130"/>
        <end position="155"/>
    </location>
</feature>
<accession>A0A239SXK7</accession>
<dbReference type="AlphaFoldDB" id="A0A239SXK7"/>
<dbReference type="KEGG" id="smen:SAMEA4412692_1793"/>
<feature type="transmembrane region" description="Helical" evidence="1">
    <location>
        <begin position="69"/>
        <end position="86"/>
    </location>
</feature>
<keyword evidence="1" id="KW-1133">Transmembrane helix</keyword>